<dbReference type="InterPro" id="IPR003877">
    <property type="entry name" value="SPRY_dom"/>
</dbReference>
<dbReference type="InterPro" id="IPR013662">
    <property type="entry name" value="RIH_assoc-dom"/>
</dbReference>
<evidence type="ECO:0000256" key="5">
    <source>
        <dbReference type="ARBA" id="ARBA00022692"/>
    </source>
</evidence>
<organism evidence="17">
    <name type="scientific">Wuchereria bancrofti</name>
    <dbReference type="NCBI Taxonomy" id="6293"/>
    <lineage>
        <taxon>Eukaryota</taxon>
        <taxon>Metazoa</taxon>
        <taxon>Ecdysozoa</taxon>
        <taxon>Nematoda</taxon>
        <taxon>Chromadorea</taxon>
        <taxon>Rhabditida</taxon>
        <taxon>Spirurina</taxon>
        <taxon>Spiruromorpha</taxon>
        <taxon>Filarioidea</taxon>
        <taxon>Onchocercidae</taxon>
        <taxon>Wuchereria</taxon>
    </lineage>
</organism>
<dbReference type="InterPro" id="IPR013333">
    <property type="entry name" value="Ryan_recept"/>
</dbReference>
<dbReference type="SUPFAM" id="SSF49899">
    <property type="entry name" value="Concanavalin A-like lectins/glucanases"/>
    <property type="match status" value="2"/>
</dbReference>
<dbReference type="FunFam" id="2.80.10.50:FF:000021">
    <property type="entry name" value="Ryanodine receptor, isoform F"/>
    <property type="match status" value="1"/>
</dbReference>
<dbReference type="PROSITE" id="PS50919">
    <property type="entry name" value="MIR"/>
    <property type="match status" value="1"/>
</dbReference>
<evidence type="ECO:0008006" key="18">
    <source>
        <dbReference type="Google" id="ProtNLM"/>
    </source>
</evidence>
<dbReference type="Pfam" id="PF21119">
    <property type="entry name" value="RYDR_Jsol"/>
    <property type="match status" value="2"/>
</dbReference>
<dbReference type="GO" id="GO:0005219">
    <property type="term" value="F:ryanodine-sensitive calcium-release channel activity"/>
    <property type="evidence" value="ECO:0007669"/>
    <property type="project" value="InterPro"/>
</dbReference>
<dbReference type="FunFam" id="1.10.490.160:FF:000006">
    <property type="entry name" value="Protein CBR-LIPL-6"/>
    <property type="match status" value="1"/>
</dbReference>
<feature type="domain" description="B30.2/SPRY" evidence="15">
    <location>
        <begin position="1018"/>
        <end position="1203"/>
    </location>
</feature>
<dbReference type="PRINTS" id="PR00795">
    <property type="entry name" value="RYANODINER"/>
</dbReference>
<evidence type="ECO:0000256" key="8">
    <source>
        <dbReference type="ARBA" id="ARBA00022951"/>
    </source>
</evidence>
<dbReference type="SUPFAM" id="SSF82109">
    <property type="entry name" value="MIR domain"/>
    <property type="match status" value="2"/>
</dbReference>
<proteinExistence type="predicted"/>
<dbReference type="GO" id="GO:0042383">
    <property type="term" value="C:sarcolemma"/>
    <property type="evidence" value="ECO:0007669"/>
    <property type="project" value="TreeGrafter"/>
</dbReference>
<name>A0A1I8EGA7_WUCBA</name>
<dbReference type="InterPro" id="IPR036300">
    <property type="entry name" value="MIR_dom_sf"/>
</dbReference>
<dbReference type="InterPro" id="IPR035764">
    <property type="entry name" value="SPRY2_RyR"/>
</dbReference>
<feature type="domain" description="MIR" evidence="16">
    <location>
        <begin position="104"/>
        <end position="158"/>
    </location>
</feature>
<evidence type="ECO:0000313" key="17">
    <source>
        <dbReference type="WBParaSite" id="maker-PairedContig_1943-snap-gene-3.19-mRNA-1"/>
    </source>
</evidence>
<dbReference type="Pfam" id="PF00622">
    <property type="entry name" value="SPRY"/>
    <property type="match status" value="3"/>
</dbReference>
<dbReference type="WBParaSite" id="maker-PairedContig_1943-snap-gene-3.19-mRNA-1">
    <property type="protein sequence ID" value="maker-PairedContig_1943-snap-gene-3.19-mRNA-1"/>
    <property type="gene ID" value="maker-PairedContig_1943-snap-gene-3.19"/>
</dbReference>
<feature type="region of interest" description="Disordered" evidence="14">
    <location>
        <begin position="3527"/>
        <end position="3547"/>
    </location>
</feature>
<evidence type="ECO:0000256" key="14">
    <source>
        <dbReference type="SAM" id="MobiDB-lite"/>
    </source>
</evidence>
<dbReference type="FunFam" id="2.60.120.920:FF:000003">
    <property type="entry name" value="ryanodine receptor isoform X2"/>
    <property type="match status" value="1"/>
</dbReference>
<sequence>MTDKEGTGDGEQDDISFLRTGDIVAMTCMASASREGVLGSERVCLCTEGFGNRMCSLENVSDKDLPADISMCMLYIDNALSVRALQEMMSNDKELRGAGSGGGHKTLLYGHAVQLKHVQSEMYLACLSSCSSNDKLAFDVGVQENNEGEACWWTIHPASKQRSEGEKVRVGDDVILVSVATERYLHMTHSKGFMVIASFHQTLWNITSVSSGSVRIRNMGALFGNDVLRFFHGNDEVLTIPENWSEHPQQNMAIYEGGAAVSQARSLWRIELIRIKWHGALVGWEQPYLGVMENVIQLYDKDKAEFDTTAFVMYQTKDLKKQLSEEKEEGMGIATIRYGETNAFIQHIKTELWLSYQTSETTKKGLGKVEEKKAVALKDGHMDDCFTFFMALEEESKSARVIRKCSSVLNRFLRGIEALQREGKQAQDWNRVDLGEVLKLMEDLIDYFAQPDEDDFEASQNRLRALRSRQDLFQEEGVLNMILDTIDKFSQMEAVRDFAGLLNEDTQMMWEEISTYLYLLVAAMIKGNHYNCAQFASAQRLQWLFGRLSNPQSAEGILDVLYCVLTESPEALNMINESHIKSVISLLEKVGRDPKVLDVLSSLCEGNGMAVRSSQNTITQYLLPGKDLLLQTKMRDHVSSMTPNIVVGVVEGSSQFRRWYYEAEVEHIEQMTKTEPYLRIGWANSMGYKPFPGSGDGWGCIGVGDDYYSYGFDGRCIYCATKKHVIWTRTLQKGDVVGCLLDLNIPEISFTVNGQPTAGLFKNFNIDGFFFPVMSLSAKVRTFAMIYLCNCEKMSCSLLRKYKKSHFSCRFMFGGIEGRLRFGPPPGFSALIEAAANKLEIGECVSFGDIAKNVYTGPSILRQNTEPFVPKLVDISTVVLPHFAMEIHEKMAENLHELWAMRKIELGWSYGEVRDEKTRRHPCLTSFQQLPPNEKAYNINLAIDTMNYQQSNGFKPQPLDSREIVLDDNMFSLIDALAKNTHNVWAREKIRRGWTFGLNEFVNMSQKRSPHLVPYEVVDQRIKEANRESATEFIKTLQLFGIFLESPVLEHDEDAEKELKVTKAFSRTYRAEALYAVSSGKWYFEFEVLTSGFMKVGWMDISAQSTVDIGTDDRSYGFDGYLARKWHQGAGTYGREWKIGDIVGVFLDLSDHTISFSLNGELLLDPSGSEMAFDNVLVTDGFVPAMTFSAGQRAKLNFGQDSNSLKYFTTCGLQEGYEPFCVNMYRQMPMWYAKRLPQFEDIGLNSTIEVSRIPPTGNNPPCLKITQKEIDTGDMTAQEKAKMEYIRLSLPVKCNEKLQPTKDKESVMRSLHEIEKQLAEEAQPVPTIRHPAIPKEFGDDTKVNKASISTVAPGYCDMPPSSYICSMHGIYHIASQSYHLKSLGRSLLSAFKHSTEEDESSARSKPISFDGDHHLAETSTIRMSGSMLELSSTAEQRDGKHKRGGLMARFHQRKKEGMSSENKRTTGILVNGHSVDAISAENIPPSMPKDDQDMPQSGPGRSRRGLMGSDKWKKKNEKLLERRRPSIAVLEQSVIIDGNVPSDDVKTMIELGDKIDEFYYAIRIFPGQDPANVWVGWVTPKYHFYAERFVTGEAIRRCKYQGTSGNVNEGESLEYRNCYVVNAAELLQSVPEPGNTKVSGLLIGCIIDTSIGELSFLASKQDTGFRFKLEPGAILYPAAFVAPTSAEVLQFELGRIKYTFPLSSAMFKSSHKSLLPFCPPRLTVEKLNPVHWARVPNECLRTTALKLSDFRGWSVLCDDPVRIMSIYVPEKDTSYDILEMIEHNDLLTFHRQTLNLYCKLAAHGNQKVAHILCSHVDEDQILYARIGIPDRSASEILPRSLSFQFTLVLVFSTFRRRNQNSEISLVSSYYKFSDFPRFYDSSNSISCENSNSAFLDLSGPLRQGFHDFLIAVHLRTYVNARQSTTHEYVIPLKQNHEIKNVFHPEIEDRFPQILGPTISIRPVIVCSEVRSNFGLDAESKLLPPAFNFVALKAHVMSALSSATEHAVISCRDLIGGNCLNHFEPLFKLFNSLLVIGIFDDDDLKDVMKLIHPIAFDENYVPGLKQKGLTEIELAEGVKIQLTIILENICNMQLRHRVESLVSFAAGFVSDLQQDQFSRYMSIKQTDMTPAEAARRTKEFRCPPREQMFRLMKCKAVPDDSIGIMLDDETEYDQCPMNETLQQQLREFCSLLVGRVGCAKNEERNKLSELVILEEANSWVDQLAQLVIRVPPPFTGEDKSMSHNGTESFRYMICTMLKSWATSSVIESNELIRKMFSLLLRQYTGVAEMIKALSQTYVLHERNIEDVQDFIENLVQVRELLSVQFESAEEAILKRGLKLMNNRIFFQHPDLMRLLTVHENVMSIMINVLTAQQGATNHGEHTEHVENMGDIVNAQESKDASEMVVACSRFLCYFCRTSRQNQKAMFEHLSFLLDNATMLLARPSLRGSVPLDIAYSSFMDNNELALALKEEELDKVAVYLSRCGLQPNLELVAKGYPDIGWDPVEGERYIDFLRFCVWINGESVEENANLVIRLLIRRPECLGVALKGEGQGLFSAFKEAIELSEDIRTLEENKNCTAGKGDCMRARAILRSLISLDDLGQILALRFTIPNLITSVVTDDVGPLPGLLPNHKQSVLLFLDRVYGIDSQEMLFHFLEKSFLPDLRAATMMDSPSSVESDTALALNRYLCNAVLPLLTNHSYYFADAEHHAALLDTTLHTVYSMNHLRSLTKNQRDAVSDFLVAITRELPPPMMVKLMRKVITDIQEMDENLLVPLRILTLHYERCTKYYGSGNIYGMASETEKRLSMLLFYAIFDSLGSKQYDPELFGKALPCLTAIGSAISPDYTLTTTGDDTDKIQKTKDRGIWNPDPVDVSEVHFDDDLKSVVAKFAEHFHDSWASRKIEKGWNYGELYSRQALTHPRLKPFVFLPDFEKNFYQERCAECLRALLVWNYSIELTDHDAADKAVQNNTSLGSSIGNFNPKPVDLSNMTLEKDMTGIAEKMAEESHKIWAKKVLADLNRGGTMPPQLVPWDLLTDFERRKDRFRAAEILKFLQYHGYRVVLPLMHAYFNAHKNYFLANSSFVQIGMASDKEKEMVANLFCRLASLLRFKNHAFGNVAKITVRCLQGLIQSLDLRTLVKINSDIVRTGLLTFFNNCADDLFSAVEELQNGGQYSLLRGQNLKSWVSLEFANQMIIPVLTTMFVHLAINHFGSDLLLDEIQAACYKILDSAYLLNSLAATTSQRKSIAYEMDKHRPALGQCLAAFAGCFPVAFLEDKFNKNNKYSLLAKTQDQSVQVQEMLQNLLAHIPQLDKLLMEVEQIGQSGAMYREQPAAYDVDLPLICSYLTYWWQLGPDSTNRATVPVTDVGNEHINRIFRALLQMIHNHIGVENASWLCRINFFSVQIIPYVSCDAVKDYMLPVAERLRRLAEKAYREEEHMRTHPDDADEGTVAEDNAHLVRDVYAYFPILMKYTDLHRAQWLKSPSWETDGVYENVAIIFKIWSLSQHFKREELNFMAQYEDESVAGGTGEMKTGKAAIAERKKKRREGQMRKDKHAGSIVIACLKRLLPVGLNVFGGRELDIVQQAKEKFLAKEPEDKIRELVRSLLDIPAKTDPTDKNAWQLNLYRKIGKSQMRNKDVMTLDGIVDKITSMGQVVAILHVTEHPQGSMVNAWKTMLSSQRKRAVATSKFKKESRWKRVLTLQRKRMAISLITASHLYRVEIHRAINFFLPAFNKLWLEDEDVGQDALIKELTLEDEKQEQAHSKPGDEDVLSDEKDEKPQALPDPLKQLIQCFQRAATSEQSQTISIANDSLFVNFAQVMSKSIHIEDEDEGDDEGELDQAQKEEISQALRAEQAVLADRGAAIMCLMYLSASNGEPSDMVAEALQLGIHLLNGGNSKIQEMLIDYLQLKKDVRFFISLAGLMNKCSVLNLEMYERQIKAEGLGMGAELAAAANQNLNDSEFTCSLFRFLQLTCEGHNLEFQNYLRAQPGHTTSVNLINCTVDYLLRLQESVMDFYWHYSSKDVIDESGKEYFLRAIHICSQVFNTLTESIQGESEKLFILNIN</sequence>
<evidence type="ECO:0000256" key="3">
    <source>
        <dbReference type="ARBA" id="ARBA00022568"/>
    </source>
</evidence>
<keyword evidence="3" id="KW-0109">Calcium transport</keyword>
<dbReference type="Pfam" id="PF01365">
    <property type="entry name" value="RYDR_ITPR"/>
    <property type="match status" value="2"/>
</dbReference>
<feature type="region of interest" description="Disordered" evidence="14">
    <location>
        <begin position="1481"/>
        <end position="1514"/>
    </location>
</feature>
<dbReference type="GO" id="GO:0033017">
    <property type="term" value="C:sarcoplasmic reticulum membrane"/>
    <property type="evidence" value="ECO:0007669"/>
    <property type="project" value="UniProtKB-SubCell"/>
</dbReference>
<dbReference type="CDD" id="cd12878">
    <property type="entry name" value="SPRY2_RyR"/>
    <property type="match status" value="1"/>
</dbReference>
<dbReference type="InterPro" id="IPR043136">
    <property type="entry name" value="B30.2/SPRY_sf"/>
</dbReference>
<feature type="domain" description="B30.2/SPRY" evidence="15">
    <location>
        <begin position="1487"/>
        <end position="1698"/>
    </location>
</feature>
<feature type="region of interest" description="Disordered" evidence="14">
    <location>
        <begin position="3751"/>
        <end position="3778"/>
    </location>
</feature>
<dbReference type="Gene3D" id="2.60.120.920">
    <property type="match status" value="3"/>
</dbReference>
<evidence type="ECO:0000256" key="13">
    <source>
        <dbReference type="ARBA" id="ARBA00023303"/>
    </source>
</evidence>
<keyword evidence="12" id="KW-1071">Ligand-gated ion channel</keyword>
<evidence type="ECO:0000259" key="15">
    <source>
        <dbReference type="PROSITE" id="PS50188"/>
    </source>
</evidence>
<accession>A0A1I8EGA7</accession>
<dbReference type="InterPro" id="IPR016093">
    <property type="entry name" value="MIR_motif"/>
</dbReference>
<evidence type="ECO:0000259" key="16">
    <source>
        <dbReference type="PROSITE" id="PS50919"/>
    </source>
</evidence>
<reference evidence="17" key="1">
    <citation type="submission" date="2016-11" db="UniProtKB">
        <authorList>
            <consortium name="WormBaseParasite"/>
        </authorList>
    </citation>
    <scope>IDENTIFICATION</scope>
    <source>
        <strain evidence="17">pt0022</strain>
    </source>
</reference>
<dbReference type="InterPro" id="IPR003032">
    <property type="entry name" value="Ryanodine_rcpt"/>
</dbReference>
<dbReference type="InterPro" id="IPR014821">
    <property type="entry name" value="Ins145_P3_rcpt"/>
</dbReference>
<dbReference type="GO" id="GO:0005790">
    <property type="term" value="C:smooth endoplasmic reticulum"/>
    <property type="evidence" value="ECO:0007669"/>
    <property type="project" value="TreeGrafter"/>
</dbReference>
<dbReference type="GO" id="GO:0030018">
    <property type="term" value="C:Z disc"/>
    <property type="evidence" value="ECO:0007669"/>
    <property type="project" value="TreeGrafter"/>
</dbReference>
<keyword evidence="6" id="KW-0677">Repeat</keyword>
<dbReference type="PANTHER" id="PTHR46399">
    <property type="entry name" value="B30.2/SPRY DOMAIN-CONTAINING PROTEIN"/>
    <property type="match status" value="1"/>
</dbReference>
<dbReference type="Gene3D" id="1.10.490.160">
    <property type="match status" value="1"/>
</dbReference>
<dbReference type="GO" id="GO:0014808">
    <property type="term" value="P:release of sequestered calcium ion into cytosol by sarcoplasmic reticulum"/>
    <property type="evidence" value="ECO:0007669"/>
    <property type="project" value="TreeGrafter"/>
</dbReference>
<evidence type="ECO:0000256" key="1">
    <source>
        <dbReference type="ARBA" id="ARBA00004326"/>
    </source>
</evidence>
<evidence type="ECO:0000256" key="7">
    <source>
        <dbReference type="ARBA" id="ARBA00022837"/>
    </source>
</evidence>
<dbReference type="InterPro" id="IPR000699">
    <property type="entry name" value="RIH_dom"/>
</dbReference>
<keyword evidence="5" id="KW-0812">Transmembrane</keyword>
<dbReference type="InterPro" id="IPR001870">
    <property type="entry name" value="B30.2/SPRY"/>
</dbReference>
<feature type="domain" description="B30.2/SPRY" evidence="15">
    <location>
        <begin position="570"/>
        <end position="792"/>
    </location>
</feature>
<keyword evidence="10" id="KW-0406">Ion transport</keyword>
<dbReference type="GO" id="GO:0006941">
    <property type="term" value="P:striated muscle contraction"/>
    <property type="evidence" value="ECO:0007669"/>
    <property type="project" value="TreeGrafter"/>
</dbReference>
<keyword evidence="4" id="KW-0107">Calcium channel</keyword>
<evidence type="ECO:0000256" key="10">
    <source>
        <dbReference type="ARBA" id="ARBA00023065"/>
    </source>
</evidence>
<dbReference type="SUPFAM" id="SSF100909">
    <property type="entry name" value="IP3 receptor type 1 binding core, domain 2"/>
    <property type="match status" value="1"/>
</dbReference>
<dbReference type="Pfam" id="PF08454">
    <property type="entry name" value="RIH_assoc"/>
    <property type="match status" value="1"/>
</dbReference>
<evidence type="ECO:0000256" key="12">
    <source>
        <dbReference type="ARBA" id="ARBA00023286"/>
    </source>
</evidence>
<evidence type="ECO:0000256" key="11">
    <source>
        <dbReference type="ARBA" id="ARBA00023136"/>
    </source>
</evidence>
<dbReference type="InterPro" id="IPR013320">
    <property type="entry name" value="ConA-like_dom_sf"/>
</dbReference>
<dbReference type="FunFam" id="1.10.490.160:FF:000003">
    <property type="entry name" value="Ryanodine receptor, isoform E"/>
    <property type="match status" value="1"/>
</dbReference>
<dbReference type="CDD" id="cd12877">
    <property type="entry name" value="SPRY1_RyR"/>
    <property type="match status" value="1"/>
</dbReference>
<keyword evidence="9" id="KW-1133">Transmembrane helix</keyword>
<dbReference type="InterPro" id="IPR048581">
    <property type="entry name" value="RYDR_Jsol"/>
</dbReference>
<dbReference type="SMART" id="SM00472">
    <property type="entry name" value="MIR"/>
    <property type="match status" value="4"/>
</dbReference>
<dbReference type="Gene3D" id="1.25.10.30">
    <property type="entry name" value="IP3 receptor type 1 binding core, RIH domain"/>
    <property type="match status" value="1"/>
</dbReference>
<dbReference type="SMART" id="SM00449">
    <property type="entry name" value="SPRY"/>
    <property type="match status" value="3"/>
</dbReference>
<feature type="compositionally biased region" description="Basic and acidic residues" evidence="14">
    <location>
        <begin position="3751"/>
        <end position="3777"/>
    </location>
</feature>
<protein>
    <recommendedName>
        <fullName evidence="18">Ryanodine receptor 44F</fullName>
    </recommendedName>
</protein>
<dbReference type="GO" id="GO:0034704">
    <property type="term" value="C:calcium channel complex"/>
    <property type="evidence" value="ECO:0007669"/>
    <property type="project" value="TreeGrafter"/>
</dbReference>
<keyword evidence="7" id="KW-0106">Calcium</keyword>
<evidence type="ECO:0000256" key="6">
    <source>
        <dbReference type="ARBA" id="ARBA00022737"/>
    </source>
</evidence>
<dbReference type="PROSITE" id="PS50188">
    <property type="entry name" value="B302_SPRY"/>
    <property type="match status" value="3"/>
</dbReference>
<dbReference type="Pfam" id="PF02026">
    <property type="entry name" value="RyR"/>
    <property type="match status" value="3"/>
</dbReference>
<keyword evidence="13" id="KW-0407">Ion channel</keyword>
<dbReference type="Pfam" id="PF02815">
    <property type="entry name" value="MIR"/>
    <property type="match status" value="1"/>
</dbReference>
<keyword evidence="8" id="KW-0703">Sarcoplasmic reticulum</keyword>
<keyword evidence="11" id="KW-0472">Membrane</keyword>
<keyword evidence="2" id="KW-0813">Transport</keyword>
<dbReference type="InterPro" id="IPR015925">
    <property type="entry name" value="Ryanodine_IP3_receptor"/>
</dbReference>
<dbReference type="Gene3D" id="6.20.350.10">
    <property type="match status" value="2"/>
</dbReference>
<dbReference type="InterPro" id="IPR035910">
    <property type="entry name" value="RyR/IP3R_RIH_dom_sf"/>
</dbReference>
<evidence type="ECO:0000256" key="4">
    <source>
        <dbReference type="ARBA" id="ARBA00022673"/>
    </source>
</evidence>
<dbReference type="Pfam" id="PF08709">
    <property type="entry name" value="Ins145_P3_rec"/>
    <property type="match status" value="1"/>
</dbReference>
<dbReference type="InterPro" id="IPR035761">
    <property type="entry name" value="SPRY1_RyR"/>
</dbReference>
<dbReference type="Gene3D" id="2.80.10.50">
    <property type="match status" value="2"/>
</dbReference>
<evidence type="ECO:0000256" key="9">
    <source>
        <dbReference type="ARBA" id="ARBA00022989"/>
    </source>
</evidence>
<evidence type="ECO:0000256" key="2">
    <source>
        <dbReference type="ARBA" id="ARBA00022448"/>
    </source>
</evidence>
<dbReference type="PANTHER" id="PTHR46399:SF8">
    <property type="entry name" value="B30.2_SPRY DOMAIN-CONTAINING PROTEIN"/>
    <property type="match status" value="1"/>
</dbReference>
<dbReference type="STRING" id="6293.A0A1I8EGA7"/>
<comment type="subcellular location">
    <subcellularLocation>
        <location evidence="1">Sarcoplasmic reticulum membrane</location>
        <topology evidence="1">Multi-pass membrane protein</topology>
    </subcellularLocation>
</comment>